<dbReference type="HOGENOM" id="CLU_047330_2_0_1"/>
<dbReference type="Gene3D" id="3.90.190.10">
    <property type="entry name" value="Protein tyrosine phosphatase superfamily"/>
    <property type="match status" value="1"/>
</dbReference>
<dbReference type="InParanoid" id="B7FQV0"/>
<dbReference type="PANTHER" id="PTHR46274:SF6">
    <property type="entry name" value="TYR_PHOSPHATASE_2 DOMAIN-CONTAINING PROTEIN"/>
    <property type="match status" value="1"/>
</dbReference>
<dbReference type="Pfam" id="PF00782">
    <property type="entry name" value="DSPc"/>
    <property type="match status" value="1"/>
</dbReference>
<reference evidence="7" key="2">
    <citation type="submission" date="2008-08" db="EMBL/GenBank/DDBJ databases">
        <authorList>
            <consortium name="Diatom Consortium"/>
            <person name="Grigoriev I."/>
            <person name="Grimwood J."/>
            <person name="Kuo A."/>
            <person name="Otillar R.P."/>
            <person name="Salamov A."/>
            <person name="Detter J.C."/>
            <person name="Lindquist E."/>
            <person name="Shapiro H."/>
            <person name="Lucas S."/>
            <person name="Glavina del Rio T."/>
            <person name="Pitluck S."/>
            <person name="Rokhsar D."/>
            <person name="Bowler C."/>
        </authorList>
    </citation>
    <scope>GENOME REANNOTATION</scope>
    <source>
        <strain evidence="7">CCAP 1055/1</strain>
    </source>
</reference>
<keyword evidence="1" id="KW-0378">Hydrolase</keyword>
<gene>
    <name evidence="6" type="ORF">PHATRDRAFT_43165</name>
</gene>
<dbReference type="PaxDb" id="2850-Phatr43165"/>
<evidence type="ECO:0000256" key="2">
    <source>
        <dbReference type="ARBA" id="ARBA00022912"/>
    </source>
</evidence>
<dbReference type="InterPro" id="IPR016130">
    <property type="entry name" value="Tyr_Pase_AS"/>
</dbReference>
<proteinExistence type="predicted"/>
<dbReference type="PROSITE" id="PS00383">
    <property type="entry name" value="TYR_PHOSPHATASE_1"/>
    <property type="match status" value="1"/>
</dbReference>
<dbReference type="OrthoDB" id="273181at2759"/>
<evidence type="ECO:0000256" key="1">
    <source>
        <dbReference type="ARBA" id="ARBA00022801"/>
    </source>
</evidence>
<dbReference type="RefSeq" id="XP_002176933.1">
    <property type="nucleotide sequence ID" value="XM_002176897.1"/>
</dbReference>
<dbReference type="SMART" id="SM00195">
    <property type="entry name" value="DSPc"/>
    <property type="match status" value="1"/>
</dbReference>
<sequence>MTKSSQSSGDARQGSSPLRPDSPWRAAGPEDGDPHPKRPRATPWETFQTVALAALPTWTKACLQTVLGATVVLYVLNQKHLLPKPLSAVVSQTLFWPTLPITVGRRMGAWTTVVDDTVMIGGAPFGFAKIPERLYEQYNVRGVINLCEEYQGPEKSYRRLGMIHLRLPTVDHFEPSLLDLQKAVQFIQKYRDTGSRVYVHCRAGHGRSAAAVLAYLIEQNPDADLQELNEYLCSLRDVRPTLWTQNNIRQFQRMLRRNLDALLKDSPKD</sequence>
<name>B7FQV0_PHATC</name>
<keyword evidence="2" id="KW-0904">Protein phosphatase</keyword>
<evidence type="ECO:0000313" key="7">
    <source>
        <dbReference type="Proteomes" id="UP000000759"/>
    </source>
</evidence>
<accession>B7FQV0</accession>
<evidence type="ECO:0000256" key="3">
    <source>
        <dbReference type="SAM" id="MobiDB-lite"/>
    </source>
</evidence>
<dbReference type="AlphaFoldDB" id="B7FQV0"/>
<feature type="compositionally biased region" description="Polar residues" evidence="3">
    <location>
        <begin position="1"/>
        <end position="16"/>
    </location>
</feature>
<dbReference type="PROSITE" id="PS50056">
    <property type="entry name" value="TYR_PHOSPHATASE_2"/>
    <property type="match status" value="1"/>
</dbReference>
<keyword evidence="7" id="KW-1185">Reference proteome</keyword>
<organism evidence="6 7">
    <name type="scientific">Phaeodactylum tricornutum (strain CCAP 1055/1)</name>
    <dbReference type="NCBI Taxonomy" id="556484"/>
    <lineage>
        <taxon>Eukaryota</taxon>
        <taxon>Sar</taxon>
        <taxon>Stramenopiles</taxon>
        <taxon>Ochrophyta</taxon>
        <taxon>Bacillariophyta</taxon>
        <taxon>Bacillariophyceae</taxon>
        <taxon>Bacillariophycidae</taxon>
        <taxon>Naviculales</taxon>
        <taxon>Phaeodactylaceae</taxon>
        <taxon>Phaeodactylum</taxon>
    </lineage>
</organism>
<dbReference type="EMBL" id="CM000605">
    <property type="protein sequence ID" value="EEC51396.1"/>
    <property type="molecule type" value="Genomic_DNA"/>
</dbReference>
<protein>
    <submittedName>
        <fullName evidence="6">Uncharacterized protein</fullName>
    </submittedName>
</protein>
<reference evidence="6 7" key="1">
    <citation type="journal article" date="2008" name="Nature">
        <title>The Phaeodactylum genome reveals the evolutionary history of diatom genomes.</title>
        <authorList>
            <person name="Bowler C."/>
            <person name="Allen A.E."/>
            <person name="Badger J.H."/>
            <person name="Grimwood J."/>
            <person name="Jabbari K."/>
            <person name="Kuo A."/>
            <person name="Maheswari U."/>
            <person name="Martens C."/>
            <person name="Maumus F."/>
            <person name="Otillar R.P."/>
            <person name="Rayko E."/>
            <person name="Salamov A."/>
            <person name="Vandepoele K."/>
            <person name="Beszteri B."/>
            <person name="Gruber A."/>
            <person name="Heijde M."/>
            <person name="Katinka M."/>
            <person name="Mock T."/>
            <person name="Valentin K."/>
            <person name="Verret F."/>
            <person name="Berges J.A."/>
            <person name="Brownlee C."/>
            <person name="Cadoret J.P."/>
            <person name="Chiovitti A."/>
            <person name="Choi C.J."/>
            <person name="Coesel S."/>
            <person name="De Martino A."/>
            <person name="Detter J.C."/>
            <person name="Durkin C."/>
            <person name="Falciatore A."/>
            <person name="Fournet J."/>
            <person name="Haruta M."/>
            <person name="Huysman M.J."/>
            <person name="Jenkins B.D."/>
            <person name="Jiroutova K."/>
            <person name="Jorgensen R.E."/>
            <person name="Joubert Y."/>
            <person name="Kaplan A."/>
            <person name="Kroger N."/>
            <person name="Kroth P.G."/>
            <person name="La Roche J."/>
            <person name="Lindquist E."/>
            <person name="Lommer M."/>
            <person name="Martin-Jezequel V."/>
            <person name="Lopez P.J."/>
            <person name="Lucas S."/>
            <person name="Mangogna M."/>
            <person name="McGinnis K."/>
            <person name="Medlin L.K."/>
            <person name="Montsant A."/>
            <person name="Oudot-Le Secq M.P."/>
            <person name="Napoli C."/>
            <person name="Obornik M."/>
            <person name="Parker M.S."/>
            <person name="Petit J.L."/>
            <person name="Porcel B.M."/>
            <person name="Poulsen N."/>
            <person name="Robison M."/>
            <person name="Rychlewski L."/>
            <person name="Rynearson T.A."/>
            <person name="Schmutz J."/>
            <person name="Shapiro H."/>
            <person name="Siaut M."/>
            <person name="Stanley M."/>
            <person name="Sussman M.R."/>
            <person name="Taylor A.R."/>
            <person name="Vardi A."/>
            <person name="von Dassow P."/>
            <person name="Vyverman W."/>
            <person name="Willis A."/>
            <person name="Wyrwicz L.S."/>
            <person name="Rokhsar D.S."/>
            <person name="Weissenbach J."/>
            <person name="Armbrust E.V."/>
            <person name="Green B.R."/>
            <person name="Van de Peer Y."/>
            <person name="Grigoriev I.V."/>
        </authorList>
    </citation>
    <scope>NUCLEOTIDE SEQUENCE [LARGE SCALE GENOMIC DNA]</scope>
    <source>
        <strain evidence="6 7">CCAP 1055/1</strain>
    </source>
</reference>
<dbReference type="STRING" id="556484.B7FQV0"/>
<dbReference type="InterPro" id="IPR029021">
    <property type="entry name" value="Prot-tyrosine_phosphatase-like"/>
</dbReference>
<dbReference type="KEGG" id="pti:PHATRDRAFT_43165"/>
<feature type="domain" description="Tyrosine specific protein phosphatases" evidence="5">
    <location>
        <begin position="178"/>
        <end position="242"/>
    </location>
</feature>
<dbReference type="InterPro" id="IPR020422">
    <property type="entry name" value="TYR_PHOSPHATASE_DUAL_dom"/>
</dbReference>
<evidence type="ECO:0000259" key="5">
    <source>
        <dbReference type="PROSITE" id="PS50056"/>
    </source>
</evidence>
<dbReference type="SUPFAM" id="SSF52799">
    <property type="entry name" value="(Phosphotyrosine protein) phosphatases II"/>
    <property type="match status" value="1"/>
</dbReference>
<dbReference type="InterPro" id="IPR000340">
    <property type="entry name" value="Dual-sp_phosphatase_cat-dom"/>
</dbReference>
<dbReference type="GeneID" id="7196917"/>
<dbReference type="PANTHER" id="PTHR46274">
    <property type="entry name" value="PHOSPHATIDYLINOSITOL PHOSPHATASE"/>
    <property type="match status" value="1"/>
</dbReference>
<dbReference type="InterPro" id="IPR000387">
    <property type="entry name" value="Tyr_Pase_dom"/>
</dbReference>
<dbReference type="GO" id="GO:0004721">
    <property type="term" value="F:phosphoprotein phosphatase activity"/>
    <property type="evidence" value="ECO:0007669"/>
    <property type="project" value="UniProtKB-KW"/>
</dbReference>
<dbReference type="eggNOG" id="KOG1719">
    <property type="taxonomic scope" value="Eukaryota"/>
</dbReference>
<dbReference type="Proteomes" id="UP000000759">
    <property type="component" value="Chromosome 1"/>
</dbReference>
<evidence type="ECO:0000259" key="4">
    <source>
        <dbReference type="PROSITE" id="PS50054"/>
    </source>
</evidence>
<feature type="domain" description="Tyrosine-protein phosphatase" evidence="4">
    <location>
        <begin position="110"/>
        <end position="264"/>
    </location>
</feature>
<dbReference type="OMA" id="PVEAQTH"/>
<evidence type="ECO:0000313" key="6">
    <source>
        <dbReference type="EMBL" id="EEC51396.1"/>
    </source>
</evidence>
<feature type="region of interest" description="Disordered" evidence="3">
    <location>
        <begin position="1"/>
        <end position="41"/>
    </location>
</feature>
<dbReference type="PROSITE" id="PS50054">
    <property type="entry name" value="TYR_PHOSPHATASE_DUAL"/>
    <property type="match status" value="1"/>
</dbReference>